<name>A0A2J7QDH6_9NEOP</name>
<dbReference type="EMBL" id="NEVH01015822">
    <property type="protein sequence ID" value="PNF26626.1"/>
    <property type="molecule type" value="Genomic_DNA"/>
</dbReference>
<evidence type="ECO:0000313" key="2">
    <source>
        <dbReference type="Proteomes" id="UP000235965"/>
    </source>
</evidence>
<feature type="non-terminal residue" evidence="1">
    <location>
        <position position="1"/>
    </location>
</feature>
<comment type="caution">
    <text evidence="1">The sequence shown here is derived from an EMBL/GenBank/DDBJ whole genome shotgun (WGS) entry which is preliminary data.</text>
</comment>
<keyword evidence="2" id="KW-1185">Reference proteome</keyword>
<proteinExistence type="predicted"/>
<sequence>RSTLILSTHLRLGLPSGLFPSDFLTNILYAFLTSLIHATCPAHLIHLDLIILTILREKYSFLQPPVTSSLFGPNILLNALFSNTLSLCSSLNVRDQVSHPYRTTGKIIILYM</sequence>
<organism evidence="1 2">
    <name type="scientific">Cryptotermes secundus</name>
    <dbReference type="NCBI Taxonomy" id="105785"/>
    <lineage>
        <taxon>Eukaryota</taxon>
        <taxon>Metazoa</taxon>
        <taxon>Ecdysozoa</taxon>
        <taxon>Arthropoda</taxon>
        <taxon>Hexapoda</taxon>
        <taxon>Insecta</taxon>
        <taxon>Pterygota</taxon>
        <taxon>Neoptera</taxon>
        <taxon>Polyneoptera</taxon>
        <taxon>Dictyoptera</taxon>
        <taxon>Blattodea</taxon>
        <taxon>Blattoidea</taxon>
        <taxon>Termitoidae</taxon>
        <taxon>Kalotermitidae</taxon>
        <taxon>Cryptotermitinae</taxon>
        <taxon>Cryptotermes</taxon>
    </lineage>
</organism>
<protein>
    <submittedName>
        <fullName evidence="1">Uncharacterized protein</fullName>
    </submittedName>
</protein>
<evidence type="ECO:0000313" key="1">
    <source>
        <dbReference type="EMBL" id="PNF26626.1"/>
    </source>
</evidence>
<dbReference type="InParanoid" id="A0A2J7QDH6"/>
<reference evidence="1 2" key="1">
    <citation type="submission" date="2017-12" db="EMBL/GenBank/DDBJ databases">
        <title>Hemimetabolous genomes reveal molecular basis of termite eusociality.</title>
        <authorList>
            <person name="Harrison M.C."/>
            <person name="Jongepier E."/>
            <person name="Robertson H.M."/>
            <person name="Arning N."/>
            <person name="Bitard-Feildel T."/>
            <person name="Chao H."/>
            <person name="Childers C.P."/>
            <person name="Dinh H."/>
            <person name="Doddapaneni H."/>
            <person name="Dugan S."/>
            <person name="Gowin J."/>
            <person name="Greiner C."/>
            <person name="Han Y."/>
            <person name="Hu H."/>
            <person name="Hughes D.S.T."/>
            <person name="Huylmans A.-K."/>
            <person name="Kemena C."/>
            <person name="Kremer L.P.M."/>
            <person name="Lee S.L."/>
            <person name="Lopez-Ezquerra A."/>
            <person name="Mallet L."/>
            <person name="Monroy-Kuhn J.M."/>
            <person name="Moser A."/>
            <person name="Murali S.C."/>
            <person name="Muzny D.M."/>
            <person name="Otani S."/>
            <person name="Piulachs M.-D."/>
            <person name="Poelchau M."/>
            <person name="Qu J."/>
            <person name="Schaub F."/>
            <person name="Wada-Katsumata A."/>
            <person name="Worley K.C."/>
            <person name="Xie Q."/>
            <person name="Ylla G."/>
            <person name="Poulsen M."/>
            <person name="Gibbs R.A."/>
            <person name="Schal C."/>
            <person name="Richards S."/>
            <person name="Belles X."/>
            <person name="Korb J."/>
            <person name="Bornberg-Bauer E."/>
        </authorList>
    </citation>
    <scope>NUCLEOTIDE SEQUENCE [LARGE SCALE GENOMIC DNA]</scope>
    <source>
        <tissue evidence="1">Whole body</tissue>
    </source>
</reference>
<gene>
    <name evidence="1" type="ORF">B7P43_G10242</name>
</gene>
<dbReference type="AlphaFoldDB" id="A0A2J7QDH6"/>
<dbReference type="Proteomes" id="UP000235965">
    <property type="component" value="Unassembled WGS sequence"/>
</dbReference>
<accession>A0A2J7QDH6</accession>